<evidence type="ECO:0000259" key="12">
    <source>
        <dbReference type="PROSITE" id="PS51194"/>
    </source>
</evidence>
<evidence type="ECO:0000256" key="10">
    <source>
        <dbReference type="SAM" id="MobiDB-lite"/>
    </source>
</evidence>
<dbReference type="Pfam" id="PF08494">
    <property type="entry name" value="DEAD_assoc"/>
    <property type="match status" value="1"/>
</dbReference>
<organism evidence="13 14">
    <name type="scientific">Methylocystis parvus</name>
    <dbReference type="NCBI Taxonomy" id="134"/>
    <lineage>
        <taxon>Bacteria</taxon>
        <taxon>Pseudomonadati</taxon>
        <taxon>Pseudomonadota</taxon>
        <taxon>Alphaproteobacteria</taxon>
        <taxon>Hyphomicrobiales</taxon>
        <taxon>Methylocystaceae</taxon>
        <taxon>Methylocystis</taxon>
    </lineage>
</organism>
<gene>
    <name evidence="13" type="ORF">F7D14_03155</name>
</gene>
<keyword evidence="2" id="KW-0227">DNA damage</keyword>
<dbReference type="AlphaFoldDB" id="A0A6B8M4A1"/>
<dbReference type="Pfam" id="PF00271">
    <property type="entry name" value="Helicase_C"/>
    <property type="match status" value="1"/>
</dbReference>
<keyword evidence="4" id="KW-0347">Helicase</keyword>
<evidence type="ECO:0000256" key="9">
    <source>
        <dbReference type="ARBA" id="ARBA00093467"/>
    </source>
</evidence>
<dbReference type="GO" id="GO:0016874">
    <property type="term" value="F:ligase activity"/>
    <property type="evidence" value="ECO:0007669"/>
    <property type="project" value="UniProtKB-KW"/>
</dbReference>
<evidence type="ECO:0000256" key="5">
    <source>
        <dbReference type="ARBA" id="ARBA00022840"/>
    </source>
</evidence>
<dbReference type="InterPro" id="IPR026362">
    <property type="entry name" value="DEXH_lig_assoc"/>
</dbReference>
<keyword evidence="6" id="KW-0238">DNA-binding</keyword>
<dbReference type="PROSITE" id="PS51194">
    <property type="entry name" value="HELICASE_CTER"/>
    <property type="match status" value="1"/>
</dbReference>
<keyword evidence="7" id="KW-0234">DNA repair</keyword>
<dbReference type="PIRSF" id="PIRSF037307">
    <property type="entry name" value="Lhr-like_helic_prd"/>
    <property type="match status" value="1"/>
</dbReference>
<evidence type="ECO:0000256" key="6">
    <source>
        <dbReference type="ARBA" id="ARBA00023125"/>
    </source>
</evidence>
<dbReference type="GO" id="GO:0003677">
    <property type="term" value="F:DNA binding"/>
    <property type="evidence" value="ECO:0007669"/>
    <property type="project" value="UniProtKB-KW"/>
</dbReference>
<evidence type="ECO:0000256" key="7">
    <source>
        <dbReference type="ARBA" id="ARBA00023204"/>
    </source>
</evidence>
<feature type="compositionally biased region" description="Polar residues" evidence="10">
    <location>
        <begin position="112"/>
        <end position="128"/>
    </location>
</feature>
<dbReference type="Gene3D" id="3.40.50.300">
    <property type="entry name" value="P-loop containing nucleotide triphosphate hydrolases"/>
    <property type="match status" value="2"/>
</dbReference>
<dbReference type="InterPro" id="IPR017170">
    <property type="entry name" value="Lhr-like"/>
</dbReference>
<evidence type="ECO:0000313" key="13">
    <source>
        <dbReference type="EMBL" id="QGM96579.1"/>
    </source>
</evidence>
<evidence type="ECO:0000313" key="14">
    <source>
        <dbReference type="Proteomes" id="UP000422569"/>
    </source>
</evidence>
<evidence type="ECO:0000256" key="1">
    <source>
        <dbReference type="ARBA" id="ARBA00022741"/>
    </source>
</evidence>
<keyword evidence="13" id="KW-0436">Ligase</keyword>
<dbReference type="NCBIfam" id="TIGR04121">
    <property type="entry name" value="DEXH_lig_assoc"/>
    <property type="match status" value="1"/>
</dbReference>
<dbReference type="InterPro" id="IPR001650">
    <property type="entry name" value="Helicase_C-like"/>
</dbReference>
<evidence type="ECO:0000256" key="2">
    <source>
        <dbReference type="ARBA" id="ARBA00022763"/>
    </source>
</evidence>
<reference evidence="13 14" key="1">
    <citation type="submission" date="2019-09" db="EMBL/GenBank/DDBJ databases">
        <title>Isolation and complete genome sequencing of Methylocystis species.</title>
        <authorList>
            <person name="Rumah B.L."/>
            <person name="Stead C.E."/>
            <person name="Stevens B.C."/>
            <person name="Minton N.P."/>
            <person name="Grosse-Honebrink A."/>
            <person name="Zhang Y."/>
        </authorList>
    </citation>
    <scope>NUCLEOTIDE SEQUENCE [LARGE SCALE GENOMIC DNA]</scope>
    <source>
        <strain evidence="13 14">BRCS2</strain>
    </source>
</reference>
<dbReference type="SUPFAM" id="SSF52540">
    <property type="entry name" value="P-loop containing nucleoside triphosphate hydrolases"/>
    <property type="match status" value="1"/>
</dbReference>
<sequence>MLERVTIDGAVAAWFREKGWTPFDFQKDVWARMAAGESGLLHATTGTGKTLAVALGAWQALRSESPRGLMVLWVTPMRALAADTTRALTEALAGVQGREKSAPQWSLGLRTGDTSSSQRASQSRKPPTLLVTTPESLSLLLSRENARDFFADLRCVVVDEWHELIGNKRGVQTQLALARLRRWRPELLTWGMSATLGDLHAAKRALLGPRGEGALVEARLKKKLAIDTLIPATPERFPWAGHLGAKMAEQAIAEIDAHNSTLLFTNTRSQAELWRQRLLRLRPDWADLVAIHHGSLAQEERDAVERGLKEGALKAVVCTSSLDLGVDFLPVERVLQIGSPKGVARLLQRAGRSGHAPGRASRVTLVPSHSLELVESAAVQSAIRKGHIESRASPVAPLDVLAQHLVTIGLGGGFTPDALLAEVRETVAYENLSGESWGWCLDFVRQGGPTLRAYPDFRRVTPGPDGVWRVADKRLALRHRLNIGAIVSDASVMVQYFPRGRKLGTVEESFVARMKPGDKFWFAGRLLELVNVRDLTAFVKKGAGSGATPRWMGGRMPLSTTLADEMVETLARAAEGNFSSLEMQAAKPFLQLQQRWSALPTPRTLLAETLKSREGWHLFLYPFAGRNAHLGLASLIAWRAAQMAPGTFSIAVNDYGFELLSGAPRDWASDLPRLIEAHSLDATRDEVIESLNAAELARRRFRDIAQIAGLVVNLYPGERKSARQLQASSSLFYDVFRKYDPENGLLKQAERELLEDELDVKRLHAALTRMNKRRLAHMQLKRCSPLAFPLIAERFRESLSNESFNARIERMLAQLNAAADA</sequence>
<dbReference type="PANTHER" id="PTHR47962:SF3">
    <property type="entry name" value="LARGE ATP-DEPENDENT HELICASE-RELATED PROTEIN"/>
    <property type="match status" value="1"/>
</dbReference>
<feature type="region of interest" description="Disordered" evidence="10">
    <location>
        <begin position="103"/>
        <end position="128"/>
    </location>
</feature>
<keyword evidence="8" id="KW-0413">Isomerase</keyword>
<dbReference type="InterPro" id="IPR052511">
    <property type="entry name" value="ATP-dep_Helicase"/>
</dbReference>
<dbReference type="SMART" id="SM00487">
    <property type="entry name" value="DEXDc"/>
    <property type="match status" value="1"/>
</dbReference>
<keyword evidence="14" id="KW-1185">Reference proteome</keyword>
<dbReference type="InterPro" id="IPR013701">
    <property type="entry name" value="Lhr-like_DEAD/DEAH_assoc"/>
</dbReference>
<dbReference type="InterPro" id="IPR027417">
    <property type="entry name" value="P-loop_NTPase"/>
</dbReference>
<dbReference type="PANTHER" id="PTHR47962">
    <property type="entry name" value="ATP-DEPENDENT HELICASE LHR-RELATED-RELATED"/>
    <property type="match status" value="1"/>
</dbReference>
<protein>
    <submittedName>
        <fullName evidence="13">Ligase-associated DNA damage response DEXH box helicase</fullName>
    </submittedName>
</protein>
<keyword evidence="1" id="KW-0547">Nucleotide-binding</keyword>
<dbReference type="CDD" id="cd18796">
    <property type="entry name" value="SF2_C_LHR"/>
    <property type="match status" value="1"/>
</dbReference>
<dbReference type="SMART" id="SM00490">
    <property type="entry name" value="HELICc"/>
    <property type="match status" value="1"/>
</dbReference>
<evidence type="ECO:0000256" key="4">
    <source>
        <dbReference type="ARBA" id="ARBA00022806"/>
    </source>
</evidence>
<dbReference type="InterPro" id="IPR011545">
    <property type="entry name" value="DEAD/DEAH_box_helicase_dom"/>
</dbReference>
<evidence type="ECO:0000259" key="11">
    <source>
        <dbReference type="PROSITE" id="PS51192"/>
    </source>
</evidence>
<proteinExistence type="inferred from homology"/>
<dbReference type="Proteomes" id="UP000422569">
    <property type="component" value="Chromosome"/>
</dbReference>
<dbReference type="KEGG" id="mpar:F7D14_03155"/>
<dbReference type="GO" id="GO:0016887">
    <property type="term" value="F:ATP hydrolysis activity"/>
    <property type="evidence" value="ECO:0007669"/>
    <property type="project" value="TreeGrafter"/>
</dbReference>
<dbReference type="InterPro" id="IPR045628">
    <property type="entry name" value="Lhr_WH_dom"/>
</dbReference>
<feature type="domain" description="Helicase C-terminal" evidence="12">
    <location>
        <begin position="247"/>
        <end position="401"/>
    </location>
</feature>
<keyword evidence="5" id="KW-0067">ATP-binding</keyword>
<dbReference type="GO" id="GO:0005524">
    <property type="term" value="F:ATP binding"/>
    <property type="evidence" value="ECO:0007669"/>
    <property type="project" value="UniProtKB-KW"/>
</dbReference>
<accession>A0A6B8M4A1</accession>
<dbReference type="RefSeq" id="WP_016920595.1">
    <property type="nucleotide sequence ID" value="NZ_CP044331.1"/>
</dbReference>
<dbReference type="Pfam" id="PF00270">
    <property type="entry name" value="DEAD"/>
    <property type="match status" value="1"/>
</dbReference>
<dbReference type="EMBL" id="CP044331">
    <property type="protein sequence ID" value="QGM96579.1"/>
    <property type="molecule type" value="Genomic_DNA"/>
</dbReference>
<evidence type="ECO:0000256" key="3">
    <source>
        <dbReference type="ARBA" id="ARBA00022801"/>
    </source>
</evidence>
<comment type="similarity">
    <text evidence="9">Belongs to the Lhr helicase family. Lhr-Core subfamily.</text>
</comment>
<dbReference type="GO" id="GO:0006281">
    <property type="term" value="P:DNA repair"/>
    <property type="evidence" value="ECO:0007669"/>
    <property type="project" value="UniProtKB-KW"/>
</dbReference>
<name>A0A6B8M4A1_9HYPH</name>
<keyword evidence="3" id="KW-0378">Hydrolase</keyword>
<dbReference type="GO" id="GO:0004386">
    <property type="term" value="F:helicase activity"/>
    <property type="evidence" value="ECO:0007669"/>
    <property type="project" value="UniProtKB-KW"/>
</dbReference>
<feature type="domain" description="Helicase ATP-binding" evidence="11">
    <location>
        <begin position="30"/>
        <end position="214"/>
    </location>
</feature>
<evidence type="ECO:0000256" key="8">
    <source>
        <dbReference type="ARBA" id="ARBA00023235"/>
    </source>
</evidence>
<dbReference type="Pfam" id="PF19306">
    <property type="entry name" value="WHD_Lhr"/>
    <property type="match status" value="1"/>
</dbReference>
<dbReference type="PROSITE" id="PS51192">
    <property type="entry name" value="HELICASE_ATP_BIND_1"/>
    <property type="match status" value="1"/>
</dbReference>
<dbReference type="InterPro" id="IPR014001">
    <property type="entry name" value="Helicase_ATP-bd"/>
</dbReference>